<reference evidence="3" key="1">
    <citation type="journal article" date="2019" name="Int. J. Syst. Evol. Microbiol.">
        <title>The Global Catalogue of Microorganisms (GCM) 10K type strain sequencing project: providing services to taxonomists for standard genome sequencing and annotation.</title>
        <authorList>
            <consortium name="The Broad Institute Genomics Platform"/>
            <consortium name="The Broad Institute Genome Sequencing Center for Infectious Disease"/>
            <person name="Wu L."/>
            <person name="Ma J."/>
        </authorList>
    </citation>
    <scope>NUCLEOTIDE SEQUENCE [LARGE SCALE GENOMIC DNA]</scope>
    <source>
        <strain evidence="3">JCM 16112</strain>
    </source>
</reference>
<evidence type="ECO:0000313" key="2">
    <source>
        <dbReference type="EMBL" id="GAA0877801.1"/>
    </source>
</evidence>
<protein>
    <recommendedName>
        <fullName evidence="4">Lycopene cyclase domain-containing protein</fullName>
    </recommendedName>
</protein>
<gene>
    <name evidence="2" type="ORF">GCM10009119_07690</name>
</gene>
<feature type="transmembrane region" description="Helical" evidence="1">
    <location>
        <begin position="109"/>
        <end position="126"/>
    </location>
</feature>
<accession>A0ABP3Y8K9</accession>
<keyword evidence="1" id="KW-1133">Transmembrane helix</keyword>
<keyword evidence="1" id="KW-0472">Membrane</keyword>
<feature type="transmembrane region" description="Helical" evidence="1">
    <location>
        <begin position="168"/>
        <end position="189"/>
    </location>
</feature>
<feature type="transmembrane region" description="Helical" evidence="1">
    <location>
        <begin position="34"/>
        <end position="58"/>
    </location>
</feature>
<dbReference type="Proteomes" id="UP001500469">
    <property type="component" value="Unassembled WGS sequence"/>
</dbReference>
<organism evidence="2 3">
    <name type="scientific">Algoriphagus jejuensis</name>
    <dbReference type="NCBI Taxonomy" id="419934"/>
    <lineage>
        <taxon>Bacteria</taxon>
        <taxon>Pseudomonadati</taxon>
        <taxon>Bacteroidota</taxon>
        <taxon>Cytophagia</taxon>
        <taxon>Cytophagales</taxon>
        <taxon>Cyclobacteriaceae</taxon>
        <taxon>Algoriphagus</taxon>
    </lineage>
</organism>
<proteinExistence type="predicted"/>
<keyword evidence="3" id="KW-1185">Reference proteome</keyword>
<feature type="transmembrane region" description="Helical" evidence="1">
    <location>
        <begin position="132"/>
        <end position="156"/>
    </location>
</feature>
<feature type="transmembrane region" description="Helical" evidence="1">
    <location>
        <begin position="214"/>
        <end position="232"/>
    </location>
</feature>
<name>A0ABP3Y8K9_9BACT</name>
<evidence type="ECO:0000313" key="3">
    <source>
        <dbReference type="Proteomes" id="UP001500469"/>
    </source>
</evidence>
<evidence type="ECO:0000256" key="1">
    <source>
        <dbReference type="SAM" id="Phobius"/>
    </source>
</evidence>
<evidence type="ECO:0008006" key="4">
    <source>
        <dbReference type="Google" id="ProtNLM"/>
    </source>
</evidence>
<dbReference type="EMBL" id="BAAAFI010000002">
    <property type="protein sequence ID" value="GAA0877801.1"/>
    <property type="molecule type" value="Genomic_DNA"/>
</dbReference>
<keyword evidence="1" id="KW-0812">Transmembrane</keyword>
<sequence>MFRDWVSVSNYVFLAVLCIVFFRLPSALRRRNEYLLPFIYAFIFVVIDPLGFGFRLFQNVNGPINEFLGNHEKPFYNAWLYNIVLKMAMPVVALLLIKNYLPAEQQTRVKWILFTFISIAVVYQAIQIEPIYLNQGILFAVGALCMLLGCFTYYYILMTREEYVFMNILLLPSFWQVTFIMFFTSLTYFTDISASYLTENHSAFLVSMFKVNRFTGLVQSLVYIACLAAPLMKLKVETQPSYA</sequence>
<comment type="caution">
    <text evidence="2">The sequence shown here is derived from an EMBL/GenBank/DDBJ whole genome shotgun (WGS) entry which is preliminary data.</text>
</comment>
<feature type="transmembrane region" description="Helical" evidence="1">
    <location>
        <begin position="6"/>
        <end position="22"/>
    </location>
</feature>
<feature type="transmembrane region" description="Helical" evidence="1">
    <location>
        <begin position="78"/>
        <end position="97"/>
    </location>
</feature>